<evidence type="ECO:0000256" key="1">
    <source>
        <dbReference type="ARBA" id="ARBA00004323"/>
    </source>
</evidence>
<protein>
    <recommendedName>
        <fullName evidence="11">Carbohydrate sulfotransferase</fullName>
        <ecNumber evidence="11">2.8.2.-</ecNumber>
    </recommendedName>
</protein>
<keyword evidence="5 11" id="KW-0808">Transferase</keyword>
<comment type="caution">
    <text evidence="14">The sequence shown here is derived from an EMBL/GenBank/DDBJ whole genome shotgun (WGS) entry which is preliminary data.</text>
</comment>
<keyword evidence="6" id="KW-0812">Transmembrane</keyword>
<dbReference type="GO" id="GO:0008146">
    <property type="term" value="F:sulfotransferase activity"/>
    <property type="evidence" value="ECO:0007669"/>
    <property type="project" value="InterPro"/>
</dbReference>
<feature type="domain" description="Single" evidence="13">
    <location>
        <begin position="234"/>
        <end position="298"/>
    </location>
</feature>
<dbReference type="GO" id="GO:0000139">
    <property type="term" value="C:Golgi membrane"/>
    <property type="evidence" value="ECO:0007669"/>
    <property type="project" value="UniProtKB-SubCell"/>
</dbReference>
<keyword evidence="11" id="KW-0735">Signal-anchor</keyword>
<keyword evidence="4" id="KW-0964">Secreted</keyword>
<feature type="domain" description="VWFC" evidence="12">
    <location>
        <begin position="234"/>
        <end position="298"/>
    </location>
</feature>
<dbReference type="InterPro" id="IPR018011">
    <property type="entry name" value="Carb_sulfotrans_8-10"/>
</dbReference>
<dbReference type="InterPro" id="IPR001007">
    <property type="entry name" value="VWF_dom"/>
</dbReference>
<gene>
    <name evidence="14" type="primary">CHST14</name>
    <name evidence="14" type="ORF">FJT64_022522</name>
</gene>
<dbReference type="OrthoDB" id="2019940at2759"/>
<keyword evidence="11" id="KW-0119">Carbohydrate metabolism</keyword>
<evidence type="ECO:0000256" key="9">
    <source>
        <dbReference type="ARBA" id="ARBA00023136"/>
    </source>
</evidence>
<evidence type="ECO:0000313" key="14">
    <source>
        <dbReference type="EMBL" id="KAF0305892.1"/>
    </source>
</evidence>
<evidence type="ECO:0000259" key="13">
    <source>
        <dbReference type="SMART" id="SM01318"/>
    </source>
</evidence>
<dbReference type="AlphaFoldDB" id="A0A6A4WTB7"/>
<keyword evidence="10 11" id="KW-0325">Glycoprotein</keyword>
<accession>A0A6A4WTB7</accession>
<reference evidence="14 15" key="1">
    <citation type="submission" date="2019-07" db="EMBL/GenBank/DDBJ databases">
        <title>Draft genome assembly of a fouling barnacle, Amphibalanus amphitrite (Darwin, 1854): The first reference genome for Thecostraca.</title>
        <authorList>
            <person name="Kim W."/>
        </authorList>
    </citation>
    <scope>NUCLEOTIDE SEQUENCE [LARGE SCALE GENOMIC DNA]</scope>
    <source>
        <strain evidence="14">SNU_AA5</strain>
        <tissue evidence="14">Soma without cirri and trophi</tissue>
    </source>
</reference>
<dbReference type="Proteomes" id="UP000440578">
    <property type="component" value="Unassembled WGS sequence"/>
</dbReference>
<dbReference type="SMART" id="SM00214">
    <property type="entry name" value="VWC"/>
    <property type="match status" value="3"/>
</dbReference>
<feature type="domain" description="VWFC" evidence="12">
    <location>
        <begin position="304"/>
        <end position="368"/>
    </location>
</feature>
<dbReference type="GO" id="GO:0016051">
    <property type="term" value="P:carbohydrate biosynthetic process"/>
    <property type="evidence" value="ECO:0007669"/>
    <property type="project" value="InterPro"/>
</dbReference>
<name>A0A6A4WTB7_AMPAM</name>
<evidence type="ECO:0000256" key="5">
    <source>
        <dbReference type="ARBA" id="ARBA00022679"/>
    </source>
</evidence>
<keyword evidence="9" id="KW-0472">Membrane</keyword>
<proteinExistence type="inferred from homology"/>
<dbReference type="EC" id="2.8.2.-" evidence="11"/>
<evidence type="ECO:0000256" key="10">
    <source>
        <dbReference type="ARBA" id="ARBA00023180"/>
    </source>
</evidence>
<evidence type="ECO:0000256" key="7">
    <source>
        <dbReference type="ARBA" id="ARBA00022989"/>
    </source>
</evidence>
<evidence type="ECO:0000256" key="2">
    <source>
        <dbReference type="ARBA" id="ARBA00004613"/>
    </source>
</evidence>
<evidence type="ECO:0000256" key="3">
    <source>
        <dbReference type="ARBA" id="ARBA00006339"/>
    </source>
</evidence>
<evidence type="ECO:0000256" key="11">
    <source>
        <dbReference type="RuleBase" id="RU364020"/>
    </source>
</evidence>
<dbReference type="PANTHER" id="PTHR12137">
    <property type="entry name" value="CARBOHYDRATE SULFOTRANSFERASE"/>
    <property type="match status" value="1"/>
</dbReference>
<dbReference type="Pfam" id="PF15430">
    <property type="entry name" value="SVWC"/>
    <property type="match status" value="2"/>
</dbReference>
<organism evidence="14 15">
    <name type="scientific">Amphibalanus amphitrite</name>
    <name type="common">Striped barnacle</name>
    <name type="synonym">Balanus amphitrite</name>
    <dbReference type="NCBI Taxonomy" id="1232801"/>
    <lineage>
        <taxon>Eukaryota</taxon>
        <taxon>Metazoa</taxon>
        <taxon>Ecdysozoa</taxon>
        <taxon>Arthropoda</taxon>
        <taxon>Crustacea</taxon>
        <taxon>Multicrustacea</taxon>
        <taxon>Cirripedia</taxon>
        <taxon>Thoracica</taxon>
        <taxon>Thoracicalcarea</taxon>
        <taxon>Balanomorpha</taxon>
        <taxon>Balanoidea</taxon>
        <taxon>Balanidae</taxon>
        <taxon>Amphibalaninae</taxon>
        <taxon>Amphibalanus</taxon>
    </lineage>
</organism>
<dbReference type="InterPro" id="IPR029277">
    <property type="entry name" value="SVWC_dom"/>
</dbReference>
<dbReference type="Pfam" id="PF03567">
    <property type="entry name" value="Sulfotransfer_2"/>
    <property type="match status" value="1"/>
</dbReference>
<feature type="domain" description="Single" evidence="13">
    <location>
        <begin position="304"/>
        <end position="368"/>
    </location>
</feature>
<keyword evidence="8 11" id="KW-0333">Golgi apparatus</keyword>
<dbReference type="PANTHER" id="PTHR12137:SF54">
    <property type="entry name" value="CARBOHYDRATE SULFOTRANSFERASE"/>
    <property type="match status" value="1"/>
</dbReference>
<evidence type="ECO:0000256" key="6">
    <source>
        <dbReference type="ARBA" id="ARBA00022692"/>
    </source>
</evidence>
<dbReference type="EMBL" id="VIIS01000711">
    <property type="protein sequence ID" value="KAF0305892.1"/>
    <property type="molecule type" value="Genomic_DNA"/>
</dbReference>
<keyword evidence="15" id="KW-1185">Reference proteome</keyword>
<comment type="similarity">
    <text evidence="3 11">Belongs to the sulfotransferase 2 family.</text>
</comment>
<evidence type="ECO:0000313" key="15">
    <source>
        <dbReference type="Proteomes" id="UP000440578"/>
    </source>
</evidence>
<evidence type="ECO:0000256" key="4">
    <source>
        <dbReference type="ARBA" id="ARBA00022525"/>
    </source>
</evidence>
<dbReference type="GO" id="GO:0005576">
    <property type="term" value="C:extracellular region"/>
    <property type="evidence" value="ECO:0007669"/>
    <property type="project" value="UniProtKB-SubCell"/>
</dbReference>
<feature type="domain" description="VWFC" evidence="12">
    <location>
        <begin position="161"/>
        <end position="231"/>
    </location>
</feature>
<feature type="domain" description="Single" evidence="13">
    <location>
        <begin position="161"/>
        <end position="231"/>
    </location>
</feature>
<keyword evidence="7" id="KW-1133">Transmembrane helix</keyword>
<dbReference type="InterPro" id="IPR005331">
    <property type="entry name" value="Sulfotransferase"/>
</dbReference>
<comment type="subcellular location">
    <subcellularLocation>
        <location evidence="1 11">Golgi apparatus membrane</location>
        <topology evidence="1 11">Single-pass type II membrane protein</topology>
    </subcellularLocation>
    <subcellularLocation>
        <location evidence="2">Secreted</location>
    </subcellularLocation>
</comment>
<evidence type="ECO:0000259" key="12">
    <source>
        <dbReference type="SMART" id="SM00214"/>
    </source>
</evidence>
<evidence type="ECO:0000256" key="8">
    <source>
        <dbReference type="ARBA" id="ARBA00023034"/>
    </source>
</evidence>
<sequence>MKTVSSTQWKKVMGVLSGRLPDIALSKIRGDLPHRRNVHRFLSEYSPEEIRTRLNSYTSFMFVRHPLERLVSGYRNKFGNAPLDGYFPSHFAADIKSRYGSGNVTSLSSHLRGDRRVTFEEFARTLKMAPSFVCLVALVAAAAAYAPPEPAAYAPPEPARCYSEHLSKHFNIGDKWTEAGCQQAECVDGQASLTQCAPVATADASLPSARCRQVAGAVDGQYPACCPTAVCDQCYSQELDTVFDDGAVWTEAGCTQVTCDKGRVASVTCPLVKLAAGCRLEEGDATGAYPSCCPQPVCPRPDQCYSTELDQVFDDGAVWTESDCTQVTCQAGEAVRVPCAAVAAEPGCEVREGTAGGQYPTCCPQSYCPTTTAPPPPPPAKYY</sequence>
<dbReference type="SMART" id="SM01318">
    <property type="entry name" value="SVWC"/>
    <property type="match status" value="3"/>
</dbReference>